<feature type="domain" description="Sulfatase-modifying factor enzyme-like" evidence="1">
    <location>
        <begin position="54"/>
        <end position="361"/>
    </location>
</feature>
<evidence type="ECO:0000313" key="3">
    <source>
        <dbReference type="Proteomes" id="UP000290608"/>
    </source>
</evidence>
<gene>
    <name evidence="2" type="ORF">DSL99_865</name>
</gene>
<accession>A0A4Q0PPW1</accession>
<dbReference type="SUPFAM" id="SSF56436">
    <property type="entry name" value="C-type lectin-like"/>
    <property type="match status" value="1"/>
</dbReference>
<dbReference type="InterPro" id="IPR042095">
    <property type="entry name" value="SUMF_sf"/>
</dbReference>
<name>A0A4Q0PPW1_9FLAO</name>
<dbReference type="STRING" id="1122159.SAMN02745246_00811"/>
<proteinExistence type="predicted"/>
<dbReference type="InterPro" id="IPR051043">
    <property type="entry name" value="Sulfatase_Mod_Factor_Kinase"/>
</dbReference>
<dbReference type="Gene3D" id="3.90.1580.10">
    <property type="entry name" value="paralog of FGE (formylglycine-generating enzyme)"/>
    <property type="match status" value="1"/>
</dbReference>
<reference evidence="2 3" key="1">
    <citation type="submission" date="2018-07" db="EMBL/GenBank/DDBJ databases">
        <title>Leeuwenhoekiella genomics.</title>
        <authorList>
            <person name="Tahon G."/>
            <person name="Willems A."/>
        </authorList>
    </citation>
    <scope>NUCLEOTIDE SEQUENCE [LARGE SCALE GENOMIC DNA]</scope>
    <source>
        <strain evidence="2 3">LMG 1345</strain>
    </source>
</reference>
<dbReference type="PROSITE" id="PS51257">
    <property type="entry name" value="PROKAR_LIPOPROTEIN"/>
    <property type="match status" value="1"/>
</dbReference>
<dbReference type="InterPro" id="IPR016187">
    <property type="entry name" value="CTDL_fold"/>
</dbReference>
<dbReference type="InterPro" id="IPR005532">
    <property type="entry name" value="SUMF_dom"/>
</dbReference>
<dbReference type="Proteomes" id="UP000290608">
    <property type="component" value="Unassembled WGS sequence"/>
</dbReference>
<organism evidence="2 3">
    <name type="scientific">Leeuwenhoekiella marinoflava</name>
    <dbReference type="NCBI Taxonomy" id="988"/>
    <lineage>
        <taxon>Bacteria</taxon>
        <taxon>Pseudomonadati</taxon>
        <taxon>Bacteroidota</taxon>
        <taxon>Flavobacteriia</taxon>
        <taxon>Flavobacteriales</taxon>
        <taxon>Flavobacteriaceae</taxon>
        <taxon>Leeuwenhoekiella</taxon>
    </lineage>
</organism>
<evidence type="ECO:0000259" key="1">
    <source>
        <dbReference type="Pfam" id="PF03781"/>
    </source>
</evidence>
<protein>
    <submittedName>
        <fullName evidence="2">Formylglycine-generating enzyme required for sulfatase activity</fullName>
    </submittedName>
</protein>
<dbReference type="AlphaFoldDB" id="A0A4Q0PPW1"/>
<evidence type="ECO:0000313" key="2">
    <source>
        <dbReference type="EMBL" id="RXG32541.1"/>
    </source>
</evidence>
<dbReference type="PANTHER" id="PTHR23150:SF19">
    <property type="entry name" value="FORMYLGLYCINE-GENERATING ENZYME"/>
    <property type="match status" value="1"/>
</dbReference>
<dbReference type="GO" id="GO:0120147">
    <property type="term" value="F:formylglycine-generating oxidase activity"/>
    <property type="evidence" value="ECO:0007669"/>
    <property type="project" value="TreeGrafter"/>
</dbReference>
<dbReference type="RefSeq" id="WP_073097335.1">
    <property type="nucleotide sequence ID" value="NZ_QOVL01000003.1"/>
</dbReference>
<dbReference type="EMBL" id="QOVL01000003">
    <property type="protein sequence ID" value="RXG32541.1"/>
    <property type="molecule type" value="Genomic_DNA"/>
</dbReference>
<sequence length="367" mass="40980">MKVTRTISILVFSSALILLVGCKNEKDKEADSVVKKETITELIVKQPDSIEAPKNMVWVSGIRFTQGAQSGDQLALPREKPAHPVAIDGFFIDKTEVTNAQFKEFVKATGYITTAERPVDWEEMKKNLPSGTPKPVDSLLKPGSLIFNREVVNVTDLNNYAQWWEWKIGANWQHPQGPESDIVDKDNYPVVHVTYEDALAYCKWANRRLPTEAEWEAAAHGKMSGGIYTWGDDDSALSDKANTWQGTFPTKNSEEDGYAYAAPVATYDSNSLGIFDMSGNVWELTQDWFSVRYYQDISGKEMVNPRGPLDSYNPVNPYQPEKVIKGGSFLCNVSYCASYRISARMGQALDSSSDHSGFRTVADLAML</sequence>
<dbReference type="PANTHER" id="PTHR23150">
    <property type="entry name" value="SULFATASE MODIFYING FACTOR 1, 2"/>
    <property type="match status" value="1"/>
</dbReference>
<comment type="caution">
    <text evidence="2">The sequence shown here is derived from an EMBL/GenBank/DDBJ whole genome shotgun (WGS) entry which is preliminary data.</text>
</comment>
<dbReference type="Pfam" id="PF03781">
    <property type="entry name" value="FGE-sulfatase"/>
    <property type="match status" value="1"/>
</dbReference>